<proteinExistence type="predicted"/>
<dbReference type="GO" id="GO:0002161">
    <property type="term" value="F:aminoacyl-tRNA deacylase activity"/>
    <property type="evidence" value="ECO:0007669"/>
    <property type="project" value="InterPro"/>
</dbReference>
<dbReference type="AlphaFoldDB" id="A0A927PLT0"/>
<dbReference type="EMBL" id="JACYWE010000007">
    <property type="protein sequence ID" value="MBD8507183.1"/>
    <property type="molecule type" value="Genomic_DNA"/>
</dbReference>
<gene>
    <name evidence="2" type="ORF">HT102_11870</name>
</gene>
<evidence type="ECO:0000259" key="1">
    <source>
        <dbReference type="Pfam" id="PF04073"/>
    </source>
</evidence>
<name>A0A927PLT0_9ACTN</name>
<keyword evidence="3" id="KW-1185">Reference proteome</keyword>
<sequence length="161" mass="16437">MPVVHDRVRDVLDRAGVAVTVHAHASLPGPIRSPQDFADALGYPLDRITKSVFLRARNGAAHAVAVCAMGCKLDMSEVSGIVGSGRMELAGPDELARVLGYPRHGVSPLGVPAPVVVLVDAGLLDEPTVLVGAGVAGVEVEIAPRDLVAAAGALVADIATE</sequence>
<dbReference type="Proteomes" id="UP000642993">
    <property type="component" value="Unassembled WGS sequence"/>
</dbReference>
<reference evidence="2" key="1">
    <citation type="submission" date="2020-09" db="EMBL/GenBank/DDBJ databases">
        <title>Hoyosella lacisalsi sp. nov., a halotolerant actinobacterium isolated from soil of Lake Gudzhirganskoe.</title>
        <authorList>
            <person name="Yang Q."/>
            <person name="Guo P.Y."/>
            <person name="Liu S.W."/>
            <person name="Li F.N."/>
            <person name="Sun C.H."/>
        </authorList>
    </citation>
    <scope>NUCLEOTIDE SEQUENCE</scope>
    <source>
        <strain evidence="2">G463</strain>
    </source>
</reference>
<dbReference type="Pfam" id="PF04073">
    <property type="entry name" value="tRNA_edit"/>
    <property type="match status" value="1"/>
</dbReference>
<dbReference type="InterPro" id="IPR007214">
    <property type="entry name" value="YbaK/aa-tRNA-synth-assoc-dom"/>
</dbReference>
<dbReference type="Gene3D" id="3.90.960.10">
    <property type="entry name" value="YbaK/aminoacyl-tRNA synthetase-associated domain"/>
    <property type="match status" value="1"/>
</dbReference>
<dbReference type="CDD" id="cd04332">
    <property type="entry name" value="YbaK_like"/>
    <property type="match status" value="1"/>
</dbReference>
<protein>
    <submittedName>
        <fullName evidence="2">YbaK/EbsC family protein</fullName>
    </submittedName>
</protein>
<organism evidence="2 3">
    <name type="scientific">Lolliginicoccus lacisalsi</name>
    <dbReference type="NCBI Taxonomy" id="2742202"/>
    <lineage>
        <taxon>Bacteria</taxon>
        <taxon>Bacillati</taxon>
        <taxon>Actinomycetota</taxon>
        <taxon>Actinomycetes</taxon>
        <taxon>Mycobacteriales</taxon>
        <taxon>Hoyosellaceae</taxon>
        <taxon>Lolliginicoccus</taxon>
    </lineage>
</organism>
<dbReference type="RefSeq" id="WP_192039650.1">
    <property type="nucleotide sequence ID" value="NZ_JACYWE010000007.1"/>
</dbReference>
<accession>A0A927PLT0</accession>
<evidence type="ECO:0000313" key="2">
    <source>
        <dbReference type="EMBL" id="MBD8507183.1"/>
    </source>
</evidence>
<evidence type="ECO:0000313" key="3">
    <source>
        <dbReference type="Proteomes" id="UP000642993"/>
    </source>
</evidence>
<dbReference type="InterPro" id="IPR036754">
    <property type="entry name" value="YbaK/aa-tRNA-synt-asso_dom_sf"/>
</dbReference>
<comment type="caution">
    <text evidence="2">The sequence shown here is derived from an EMBL/GenBank/DDBJ whole genome shotgun (WGS) entry which is preliminary data.</text>
</comment>
<feature type="domain" description="YbaK/aminoacyl-tRNA synthetase-associated" evidence="1">
    <location>
        <begin position="30"/>
        <end position="148"/>
    </location>
</feature>
<dbReference type="SUPFAM" id="SSF55826">
    <property type="entry name" value="YbaK/ProRS associated domain"/>
    <property type="match status" value="1"/>
</dbReference>